<name>A0A968GBQ4_9SPIO</name>
<evidence type="ECO:0000313" key="2">
    <source>
        <dbReference type="Proteomes" id="UP000711995"/>
    </source>
</evidence>
<protein>
    <submittedName>
        <fullName evidence="1">Uncharacterized protein</fullName>
    </submittedName>
</protein>
<organism evidence="1 2">
    <name type="scientific">Entomospira entomophila</name>
    <dbReference type="NCBI Taxonomy" id="2719988"/>
    <lineage>
        <taxon>Bacteria</taxon>
        <taxon>Pseudomonadati</taxon>
        <taxon>Spirochaetota</taxon>
        <taxon>Spirochaetia</taxon>
        <taxon>Spirochaetales</taxon>
        <taxon>Spirochaetaceae</taxon>
        <taxon>Entomospira</taxon>
    </lineage>
</organism>
<dbReference type="Proteomes" id="UP000711995">
    <property type="component" value="Unassembled WGS sequence"/>
</dbReference>
<comment type="caution">
    <text evidence="1">The sequence shown here is derived from an EMBL/GenBank/DDBJ whole genome shotgun (WGS) entry which is preliminary data.</text>
</comment>
<dbReference type="EMBL" id="JAATLJ010000003">
    <property type="protein sequence ID" value="NIZ41440.1"/>
    <property type="molecule type" value="Genomic_DNA"/>
</dbReference>
<keyword evidence="2" id="KW-1185">Reference proteome</keyword>
<dbReference type="RefSeq" id="WP_167701062.1">
    <property type="nucleotide sequence ID" value="NZ_CP118176.1"/>
</dbReference>
<dbReference type="AlphaFoldDB" id="A0A968GBQ4"/>
<sequence length="147" mass="17788">MLYNPLHVIEEFGYPYTSYYDDDHTYLIYHKAFWHEFSGVAVIAMDNDLQQIYYILFYIEPDKEADLIRYLHKNFETIPLNLAYALAKEHHLPWLRLYRAQLTAFNNHLYGQYYFVHECRPPHYTQSIPEIFPEHHLYTLLAMTPPP</sequence>
<proteinExistence type="predicted"/>
<evidence type="ECO:0000313" key="1">
    <source>
        <dbReference type="EMBL" id="NIZ41440.1"/>
    </source>
</evidence>
<gene>
    <name evidence="1" type="ORF">HCT14_07960</name>
</gene>
<reference evidence="1 2" key="1">
    <citation type="submission" date="2020-03" db="EMBL/GenBank/DDBJ databases">
        <title>Spirochaetal bacteria isolated from arthropods constitute a novel genus Entomospira genus novum within the order Spirochaetales.</title>
        <authorList>
            <person name="Grana-Miraglia L."/>
            <person name="Sikutova S."/>
            <person name="Fingerle V."/>
            <person name="Sing A."/>
            <person name="Castillo-Ramirez S."/>
            <person name="Margos G."/>
            <person name="Rudolf I."/>
        </authorList>
    </citation>
    <scope>NUCLEOTIDE SEQUENCE [LARGE SCALE GENOMIC DNA]</scope>
    <source>
        <strain evidence="1 2">BR193</strain>
    </source>
</reference>
<accession>A0A968GBQ4</accession>